<comment type="similarity">
    <text evidence="2">Belongs to the AB hydrolase superfamily. FUS2 hydrolase family.</text>
</comment>
<evidence type="ECO:0000259" key="3">
    <source>
        <dbReference type="Pfam" id="PF12697"/>
    </source>
</evidence>
<dbReference type="RefSeq" id="XP_070915210.1">
    <property type="nucleotide sequence ID" value="XM_071059109.1"/>
</dbReference>
<dbReference type="SUPFAM" id="SSF53474">
    <property type="entry name" value="alpha/beta-Hydrolases"/>
    <property type="match status" value="1"/>
</dbReference>
<reference evidence="4 5" key="1">
    <citation type="submission" date="2024-09" db="EMBL/GenBank/DDBJ databases">
        <title>Itraconazole resistance in Madurella fahalii resulting from another homologue of gene encoding cytochrome P450 14-alpha sterol demethylase (CYP51).</title>
        <authorList>
            <person name="Yoshioka I."/>
            <person name="Fahal A.H."/>
            <person name="Kaneko S."/>
            <person name="Yaguchi T."/>
        </authorList>
    </citation>
    <scope>NUCLEOTIDE SEQUENCE [LARGE SCALE GENOMIC DNA]</scope>
    <source>
        <strain evidence="4 5">IFM 68171</strain>
    </source>
</reference>
<keyword evidence="1" id="KW-0378">Hydrolase</keyword>
<evidence type="ECO:0000256" key="2">
    <source>
        <dbReference type="ARBA" id="ARBA00038115"/>
    </source>
</evidence>
<evidence type="ECO:0000313" key="4">
    <source>
        <dbReference type="EMBL" id="GAB1313478.1"/>
    </source>
</evidence>
<gene>
    <name evidence="4" type="ORF">MFIFM68171_03688</name>
</gene>
<dbReference type="PANTHER" id="PTHR22946">
    <property type="entry name" value="DIENELACTONE HYDROLASE DOMAIN-CONTAINING PROTEIN-RELATED"/>
    <property type="match status" value="1"/>
</dbReference>
<dbReference type="InterPro" id="IPR050261">
    <property type="entry name" value="FrsA_esterase"/>
</dbReference>
<organism evidence="4 5">
    <name type="scientific">Madurella fahalii</name>
    <dbReference type="NCBI Taxonomy" id="1157608"/>
    <lineage>
        <taxon>Eukaryota</taxon>
        <taxon>Fungi</taxon>
        <taxon>Dikarya</taxon>
        <taxon>Ascomycota</taxon>
        <taxon>Pezizomycotina</taxon>
        <taxon>Sordariomycetes</taxon>
        <taxon>Sordariomycetidae</taxon>
        <taxon>Sordariales</taxon>
        <taxon>Sordariales incertae sedis</taxon>
        <taxon>Madurella</taxon>
    </lineage>
</organism>
<dbReference type="Pfam" id="PF12697">
    <property type="entry name" value="Abhydrolase_6"/>
    <property type="match status" value="1"/>
</dbReference>
<dbReference type="GeneID" id="98174432"/>
<dbReference type="InterPro" id="IPR029058">
    <property type="entry name" value="AB_hydrolase_fold"/>
</dbReference>
<keyword evidence="5" id="KW-1185">Reference proteome</keyword>
<accession>A0ABQ0G6S8</accession>
<evidence type="ECO:0000256" key="1">
    <source>
        <dbReference type="ARBA" id="ARBA00022801"/>
    </source>
</evidence>
<dbReference type="EMBL" id="BAAFSV010000002">
    <property type="protein sequence ID" value="GAB1313478.1"/>
    <property type="molecule type" value="Genomic_DNA"/>
</dbReference>
<protein>
    <recommendedName>
        <fullName evidence="3">AB hydrolase-1 domain-containing protein</fullName>
    </recommendedName>
</protein>
<proteinExistence type="inferred from homology"/>
<dbReference type="Proteomes" id="UP001628179">
    <property type="component" value="Unassembled WGS sequence"/>
</dbReference>
<dbReference type="InterPro" id="IPR000073">
    <property type="entry name" value="AB_hydrolase_1"/>
</dbReference>
<comment type="caution">
    <text evidence="4">The sequence shown here is derived from an EMBL/GenBank/DDBJ whole genome shotgun (WGS) entry which is preliminary data.</text>
</comment>
<name>A0ABQ0G6S8_9PEZI</name>
<sequence>MKSLVPRFSEFFRFELLRVLGTAPVQGCDVGEWVEATDEIKQDDPESWYEAWTEAAEKVEVAADEALRVGDRQGALWAFLRASNYRRASEFMLHVQPDDPRLLSALLKASDNFQHACPLLDSAVKILQIPYENTMLPGYLFLPANGSAGPSVNRMKTPLLVVTGGYDSTQEELFFGMASGARVRGYACLVFEGPGQGVVVRRKHGRAYLRPDWEVVIGAVLDHVIGLSGETPELGLDVSRIALVGASMGGYFALRGATDARVSAVISIDGFYNLGDLMTSRMPRVLWPDRLGDGLFNWLLAAIQRWDFQTRFEFQHAMLATGADTPAEVYRQLARYRLCDDGGTSILDRVKCPALITGAQDTLYWSLEESTYRIFGALSQLDEAKGKQLWIPVGWGQGSLQAKVGALSHLHCKMFSWLNHVFNIDGAGVAPSGVQEK</sequence>
<evidence type="ECO:0000313" key="5">
    <source>
        <dbReference type="Proteomes" id="UP001628179"/>
    </source>
</evidence>
<dbReference type="Gene3D" id="3.40.50.1820">
    <property type="entry name" value="alpha/beta hydrolase"/>
    <property type="match status" value="1"/>
</dbReference>
<dbReference type="Gene3D" id="1.20.1440.110">
    <property type="entry name" value="acylaminoacyl peptidase"/>
    <property type="match status" value="1"/>
</dbReference>
<feature type="domain" description="AB hydrolase-1" evidence="3">
    <location>
        <begin position="179"/>
        <end position="362"/>
    </location>
</feature>
<dbReference type="PANTHER" id="PTHR22946:SF13">
    <property type="entry name" value="ALPHA_BETA HYDROLASE PSOB"/>
    <property type="match status" value="1"/>
</dbReference>